<protein>
    <submittedName>
        <fullName evidence="1">Uncharacterized protein</fullName>
    </submittedName>
</protein>
<dbReference type="Proteomes" id="UP000248423">
    <property type="component" value="Unassembled WGS sequence"/>
</dbReference>
<proteinExistence type="predicted"/>
<dbReference type="VEuPathDB" id="FungiDB:BO78DRAFT_93740"/>
<keyword evidence="2" id="KW-1185">Reference proteome</keyword>
<sequence>MLWASIIALSSRVNLVIPLSRSAISIRSRCDTHAENTTLLIGRSYPWLFSALSSSHQRFGQSPCPNWQSRNSGDGLVLSGIC</sequence>
<evidence type="ECO:0000313" key="2">
    <source>
        <dbReference type="Proteomes" id="UP000248423"/>
    </source>
</evidence>
<name>A0A319FIJ1_ASPSB</name>
<organism evidence="1 2">
    <name type="scientific">Aspergillus sclerotiicarbonarius (strain CBS 121057 / IBT 28362)</name>
    <dbReference type="NCBI Taxonomy" id="1448318"/>
    <lineage>
        <taxon>Eukaryota</taxon>
        <taxon>Fungi</taxon>
        <taxon>Dikarya</taxon>
        <taxon>Ascomycota</taxon>
        <taxon>Pezizomycotina</taxon>
        <taxon>Eurotiomycetes</taxon>
        <taxon>Eurotiomycetidae</taxon>
        <taxon>Eurotiales</taxon>
        <taxon>Aspergillaceae</taxon>
        <taxon>Aspergillus</taxon>
        <taxon>Aspergillus subgen. Circumdati</taxon>
    </lineage>
</organism>
<accession>A0A319FIJ1</accession>
<reference evidence="1 2" key="1">
    <citation type="submission" date="2018-02" db="EMBL/GenBank/DDBJ databases">
        <title>The genomes of Aspergillus section Nigri reveals drivers in fungal speciation.</title>
        <authorList>
            <consortium name="DOE Joint Genome Institute"/>
            <person name="Vesth T.C."/>
            <person name="Nybo J."/>
            <person name="Theobald S."/>
            <person name="Brandl J."/>
            <person name="Frisvad J.C."/>
            <person name="Nielsen K.F."/>
            <person name="Lyhne E.K."/>
            <person name="Kogle M.E."/>
            <person name="Kuo A."/>
            <person name="Riley R."/>
            <person name="Clum A."/>
            <person name="Nolan M."/>
            <person name="Lipzen A."/>
            <person name="Salamov A."/>
            <person name="Henrissat B."/>
            <person name="Wiebenga A."/>
            <person name="De vries R.P."/>
            <person name="Grigoriev I.V."/>
            <person name="Mortensen U.H."/>
            <person name="Andersen M.R."/>
            <person name="Baker S.E."/>
        </authorList>
    </citation>
    <scope>NUCLEOTIDE SEQUENCE [LARGE SCALE GENOMIC DNA]</scope>
    <source>
        <strain evidence="1 2">CBS 121057</strain>
    </source>
</reference>
<dbReference type="EMBL" id="KZ826343">
    <property type="protein sequence ID" value="PYI07243.1"/>
    <property type="molecule type" value="Genomic_DNA"/>
</dbReference>
<evidence type="ECO:0000313" key="1">
    <source>
        <dbReference type="EMBL" id="PYI07243.1"/>
    </source>
</evidence>
<dbReference type="AlphaFoldDB" id="A0A319FIJ1"/>
<gene>
    <name evidence="1" type="ORF">BO78DRAFT_93740</name>
</gene>